<comment type="caution">
    <text evidence="3">The sequence shown here is derived from an EMBL/GenBank/DDBJ whole genome shotgun (WGS) entry which is preliminary data.</text>
</comment>
<dbReference type="EMBL" id="QZXA01000030">
    <property type="protein sequence ID" value="RJT27852.1"/>
    <property type="molecule type" value="Genomic_DNA"/>
</dbReference>
<dbReference type="PANTHER" id="PTHR46637">
    <property type="entry name" value="TIS1421-TRANSPOSASE PROTEIN A"/>
    <property type="match status" value="1"/>
</dbReference>
<proteinExistence type="predicted"/>
<gene>
    <name evidence="3" type="ORF">D3242_33155</name>
</gene>
<dbReference type="NCBIfam" id="NF033580">
    <property type="entry name" value="transpos_IS5_3"/>
    <property type="match status" value="1"/>
</dbReference>
<protein>
    <submittedName>
        <fullName evidence="3">IS5 family transposase</fullName>
    </submittedName>
</protein>
<dbReference type="GO" id="GO:0004803">
    <property type="term" value="F:transposase activity"/>
    <property type="evidence" value="ECO:0007669"/>
    <property type="project" value="InterPro"/>
</dbReference>
<dbReference type="RefSeq" id="WP_120145583.1">
    <property type="nucleotide sequence ID" value="NZ_CP033507.1"/>
</dbReference>
<evidence type="ECO:0000259" key="1">
    <source>
        <dbReference type="Pfam" id="PF01609"/>
    </source>
</evidence>
<dbReference type="AlphaFoldDB" id="A0A6M7TLT9"/>
<dbReference type="Pfam" id="PF13340">
    <property type="entry name" value="DUF4096"/>
    <property type="match status" value="1"/>
</dbReference>
<evidence type="ECO:0000313" key="4">
    <source>
        <dbReference type="Proteomes" id="UP000275530"/>
    </source>
</evidence>
<dbReference type="GO" id="GO:0003677">
    <property type="term" value="F:DNA binding"/>
    <property type="evidence" value="ECO:0007669"/>
    <property type="project" value="InterPro"/>
</dbReference>
<evidence type="ECO:0000259" key="2">
    <source>
        <dbReference type="Pfam" id="PF13340"/>
    </source>
</evidence>
<dbReference type="GO" id="GO:0006313">
    <property type="term" value="P:DNA transposition"/>
    <property type="evidence" value="ECO:0007669"/>
    <property type="project" value="InterPro"/>
</dbReference>
<reference evidence="3 4" key="1">
    <citation type="submission" date="2018-09" db="EMBL/GenBank/DDBJ databases">
        <title>Mesorhizobium carmichaelinearum sp. nov. isolated from Carmichaelinea spp. root nodules in New Zealand.</title>
        <authorList>
            <person name="De Meyer S.E."/>
        </authorList>
    </citation>
    <scope>NUCLEOTIDE SEQUENCE [LARGE SCALE GENOMIC DNA]</scope>
    <source>
        <strain evidence="3 4">LMG 28313</strain>
    </source>
</reference>
<feature type="domain" description="Insertion element IS402-like" evidence="2">
    <location>
        <begin position="6"/>
        <end position="77"/>
    </location>
</feature>
<sequence>MSRYDLTDFEWRAIEPLLPNKPRGVPRVDDRRVLNGIFWVLRSGAPWRDLPERYGPRTTCYNRFVRWRKAGVWDRLMDAITKAHDGTVQMIDTSIVRVHQQGATGKKGDRDHCLGRSRGGLTTKIHALVDAQGRPIKLTLTAGQMSDIASAADLIKELPEGAMLLADKGYDANALRNAVTERKAWANIPPKANRKDAICFSPFLYKARNLVERFFNKAKQFRRIATRYDKLAENYLAALKLVAIRLWLRGNESTS</sequence>
<dbReference type="Proteomes" id="UP000275530">
    <property type="component" value="Unassembled WGS sequence"/>
</dbReference>
<keyword evidence="4" id="KW-1185">Reference proteome</keyword>
<accession>A0A6M7TLT9</accession>
<evidence type="ECO:0000313" key="3">
    <source>
        <dbReference type="EMBL" id="RJT27852.1"/>
    </source>
</evidence>
<feature type="domain" description="Transposase IS4-like" evidence="1">
    <location>
        <begin position="86"/>
        <end position="244"/>
    </location>
</feature>
<dbReference type="InterPro" id="IPR025161">
    <property type="entry name" value="IS402-like_dom"/>
</dbReference>
<dbReference type="InterPro" id="IPR002559">
    <property type="entry name" value="Transposase_11"/>
</dbReference>
<organism evidence="3 4">
    <name type="scientific">Mesorhizobium jarvisii</name>
    <dbReference type="NCBI Taxonomy" id="1777867"/>
    <lineage>
        <taxon>Bacteria</taxon>
        <taxon>Pseudomonadati</taxon>
        <taxon>Pseudomonadota</taxon>
        <taxon>Alphaproteobacteria</taxon>
        <taxon>Hyphomicrobiales</taxon>
        <taxon>Phyllobacteriaceae</taxon>
        <taxon>Mesorhizobium</taxon>
    </lineage>
</organism>
<dbReference type="PANTHER" id="PTHR46637:SF1">
    <property type="entry name" value="BLL5188 PROTEIN"/>
    <property type="match status" value="1"/>
</dbReference>
<name>A0A6M7TLT9_9HYPH</name>
<dbReference type="Pfam" id="PF01609">
    <property type="entry name" value="DDE_Tnp_1"/>
    <property type="match status" value="1"/>
</dbReference>
<dbReference type="InterPro" id="IPR052909">
    <property type="entry name" value="Transposase_6_like"/>
</dbReference>